<comment type="caution">
    <text evidence="3">The sequence shown here is derived from an EMBL/GenBank/DDBJ whole genome shotgun (WGS) entry which is preliminary data.</text>
</comment>
<dbReference type="PROSITE" id="PS50883">
    <property type="entry name" value="EAL"/>
    <property type="match status" value="1"/>
</dbReference>
<accession>A0ABY2ANN7</accession>
<feature type="domain" description="GGDEF" evidence="2">
    <location>
        <begin position="153"/>
        <end position="287"/>
    </location>
</feature>
<name>A0ABY2ANN7_9GAMM</name>
<dbReference type="PANTHER" id="PTHR44757:SF2">
    <property type="entry name" value="BIOFILM ARCHITECTURE MAINTENANCE PROTEIN MBAA"/>
    <property type="match status" value="1"/>
</dbReference>
<reference evidence="3 4" key="1">
    <citation type="submission" date="2019-02" db="EMBL/GenBank/DDBJ databases">
        <title>Corallincola luteus sp. nov., a marine bacterium isolated from surface sediment of Bohai Sea in China.</title>
        <authorList>
            <person name="Ren Q."/>
        </authorList>
    </citation>
    <scope>NUCLEOTIDE SEQUENCE [LARGE SCALE GENOMIC DNA]</scope>
    <source>
        <strain evidence="3 4">DASS28</strain>
    </source>
</reference>
<dbReference type="EMBL" id="SJXE01000001">
    <property type="protein sequence ID" value="TCI04820.1"/>
    <property type="molecule type" value="Genomic_DNA"/>
</dbReference>
<protein>
    <submittedName>
        <fullName evidence="3">EAL domain-containing protein</fullName>
    </submittedName>
</protein>
<dbReference type="NCBIfam" id="TIGR00254">
    <property type="entry name" value="GGDEF"/>
    <property type="match status" value="1"/>
</dbReference>
<evidence type="ECO:0000259" key="2">
    <source>
        <dbReference type="PROSITE" id="PS50887"/>
    </source>
</evidence>
<dbReference type="CDD" id="cd01949">
    <property type="entry name" value="GGDEF"/>
    <property type="match status" value="1"/>
</dbReference>
<dbReference type="InterPro" id="IPR001633">
    <property type="entry name" value="EAL_dom"/>
</dbReference>
<evidence type="ECO:0000259" key="1">
    <source>
        <dbReference type="PROSITE" id="PS50883"/>
    </source>
</evidence>
<dbReference type="PANTHER" id="PTHR44757">
    <property type="entry name" value="DIGUANYLATE CYCLASE DGCP"/>
    <property type="match status" value="1"/>
</dbReference>
<dbReference type="Gene3D" id="3.20.20.450">
    <property type="entry name" value="EAL domain"/>
    <property type="match status" value="1"/>
</dbReference>
<dbReference type="InterPro" id="IPR011006">
    <property type="entry name" value="CheY-like_superfamily"/>
</dbReference>
<dbReference type="CDD" id="cd01948">
    <property type="entry name" value="EAL"/>
    <property type="match status" value="1"/>
</dbReference>
<organism evidence="3 4">
    <name type="scientific">Corallincola luteus</name>
    <dbReference type="NCBI Taxonomy" id="1775177"/>
    <lineage>
        <taxon>Bacteria</taxon>
        <taxon>Pseudomonadati</taxon>
        <taxon>Pseudomonadota</taxon>
        <taxon>Gammaproteobacteria</taxon>
        <taxon>Alteromonadales</taxon>
        <taxon>Psychromonadaceae</taxon>
        <taxon>Corallincola</taxon>
    </lineage>
</organism>
<dbReference type="Pfam" id="PF00990">
    <property type="entry name" value="GGDEF"/>
    <property type="match status" value="1"/>
</dbReference>
<dbReference type="Gene3D" id="3.30.70.270">
    <property type="match status" value="1"/>
</dbReference>
<dbReference type="Proteomes" id="UP000292554">
    <property type="component" value="Unassembled WGS sequence"/>
</dbReference>
<dbReference type="PROSITE" id="PS50887">
    <property type="entry name" value="GGDEF"/>
    <property type="match status" value="1"/>
</dbReference>
<keyword evidence="4" id="KW-1185">Reference proteome</keyword>
<proteinExistence type="predicted"/>
<dbReference type="InterPro" id="IPR052155">
    <property type="entry name" value="Biofilm_reg_signaling"/>
</dbReference>
<dbReference type="SMART" id="SM00267">
    <property type="entry name" value="GGDEF"/>
    <property type="match status" value="1"/>
</dbReference>
<dbReference type="SUPFAM" id="SSF52172">
    <property type="entry name" value="CheY-like"/>
    <property type="match status" value="1"/>
</dbReference>
<feature type="domain" description="EAL" evidence="1">
    <location>
        <begin position="296"/>
        <end position="549"/>
    </location>
</feature>
<dbReference type="InterPro" id="IPR035919">
    <property type="entry name" value="EAL_sf"/>
</dbReference>
<dbReference type="InterPro" id="IPR029787">
    <property type="entry name" value="Nucleotide_cyclase"/>
</dbReference>
<evidence type="ECO:0000313" key="3">
    <source>
        <dbReference type="EMBL" id="TCI04820.1"/>
    </source>
</evidence>
<dbReference type="SUPFAM" id="SSF141868">
    <property type="entry name" value="EAL domain-like"/>
    <property type="match status" value="1"/>
</dbReference>
<gene>
    <name evidence="3" type="ORF">EZV61_02275</name>
</gene>
<dbReference type="InterPro" id="IPR043128">
    <property type="entry name" value="Rev_trsase/Diguanyl_cyclase"/>
</dbReference>
<dbReference type="SUPFAM" id="SSF55073">
    <property type="entry name" value="Nucleotide cyclase"/>
    <property type="match status" value="1"/>
</dbReference>
<evidence type="ECO:0000313" key="4">
    <source>
        <dbReference type="Proteomes" id="UP000292554"/>
    </source>
</evidence>
<sequence length="571" mass="63740">MKAVMSILPEVVTLCSQSSNGWDQQLNEIDCQWNPLNSVAQVDAATPRSVSLLLVDSAMADTAAIGHWKRLGFGVVVVTEHSDPDEQTELLKAGAVDVLTLPLSNELLQQRLSGLWQLIVAQGTVDPLTQLPNRRSLTAQLQQQLQSAQQQGLPFALMFVDLEFFKAVNDLHGHSFGDLLLREVAKQMAQEIPEDHLLCRYGGDEFVVLLPADASSETLARQLAIRLISVLEQPFEVQGRRITLGASVGISIYPEHGDSAELLLKHADIAMFHAKSRGVGDVMLYSRFMAEDSDYRQTLEQRLPTALAEQQLVMYYQPVVDLLASKVVSAEALLRWEEPELGLISPGDFLPVIDAAGLGEQLGEYILNQVCQTLVCWQQAGIQLSIAINLSNFQLDTVDFLNRVHSVVEAHELDMHQLQFEITESMLFTSTERKLEQLSSLRRAGAEIILDDFGFGRSDLSTLIRMPLSAIKIDRRFVAQACDNSDMRLLVKSLIQFAQSLDKRVVAEGIESQQQRDLLLFLGCEMGQGFEFAHPMPGELFIDWYHQDHELRVITQPAQQSPPLTEEREGF</sequence>
<dbReference type="Pfam" id="PF00563">
    <property type="entry name" value="EAL"/>
    <property type="match status" value="1"/>
</dbReference>
<dbReference type="SMART" id="SM00052">
    <property type="entry name" value="EAL"/>
    <property type="match status" value="1"/>
</dbReference>
<dbReference type="Gene3D" id="3.40.50.2300">
    <property type="match status" value="1"/>
</dbReference>
<dbReference type="InterPro" id="IPR000160">
    <property type="entry name" value="GGDEF_dom"/>
</dbReference>